<comment type="caution">
    <text evidence="1">The sequence shown here is derived from an EMBL/GenBank/DDBJ whole genome shotgun (WGS) entry which is preliminary data.</text>
</comment>
<dbReference type="EMBL" id="PGOL01000004">
    <property type="protein sequence ID" value="PKI79460.1"/>
    <property type="molecule type" value="Genomic_DNA"/>
</dbReference>
<gene>
    <name evidence="1" type="ORF">CRG98_000151</name>
</gene>
<sequence length="164" mass="17367">MSVSSRKFEYMLSCNLKHINLGSVTHEGEAARRWSGARGGGSNKEVDRTELNRPMEIGDGVPVGPLLSPSVLHIQVFCTPRGGYGSITCPALWGIETKFPLGSLVNPCDRYCCIGSQSGVLLRAQRASLVTAAPSGEFCPSKQAFLVAMAPDGGVLSSTKSVSH</sequence>
<name>A0A2I0LFM2_PUNGR</name>
<accession>A0A2I0LFM2</accession>
<evidence type="ECO:0000313" key="1">
    <source>
        <dbReference type="EMBL" id="PKI79460.1"/>
    </source>
</evidence>
<evidence type="ECO:0000313" key="2">
    <source>
        <dbReference type="Proteomes" id="UP000233551"/>
    </source>
</evidence>
<reference evidence="1 2" key="1">
    <citation type="submission" date="2017-11" db="EMBL/GenBank/DDBJ databases">
        <title>De-novo sequencing of pomegranate (Punica granatum L.) genome.</title>
        <authorList>
            <person name="Akparov Z."/>
            <person name="Amiraslanov A."/>
            <person name="Hajiyeva S."/>
            <person name="Abbasov M."/>
            <person name="Kaur K."/>
            <person name="Hamwieh A."/>
            <person name="Solovyev V."/>
            <person name="Salamov A."/>
            <person name="Braich B."/>
            <person name="Kosarev P."/>
            <person name="Mahmoud A."/>
            <person name="Hajiyev E."/>
            <person name="Babayeva S."/>
            <person name="Izzatullayeva V."/>
            <person name="Mammadov A."/>
            <person name="Mammadov A."/>
            <person name="Sharifova S."/>
            <person name="Ojaghi J."/>
            <person name="Eynullazada K."/>
            <person name="Bayramov B."/>
            <person name="Abdulazimova A."/>
            <person name="Shahmuradov I."/>
        </authorList>
    </citation>
    <scope>NUCLEOTIDE SEQUENCE [LARGE SCALE GENOMIC DNA]</scope>
    <source>
        <strain evidence="2">cv. AG2017</strain>
        <tissue evidence="1">Leaf</tissue>
    </source>
</reference>
<dbReference type="AlphaFoldDB" id="A0A2I0LFM2"/>
<proteinExistence type="predicted"/>
<dbReference type="Proteomes" id="UP000233551">
    <property type="component" value="Unassembled WGS sequence"/>
</dbReference>
<organism evidence="1 2">
    <name type="scientific">Punica granatum</name>
    <name type="common">Pomegranate</name>
    <dbReference type="NCBI Taxonomy" id="22663"/>
    <lineage>
        <taxon>Eukaryota</taxon>
        <taxon>Viridiplantae</taxon>
        <taxon>Streptophyta</taxon>
        <taxon>Embryophyta</taxon>
        <taxon>Tracheophyta</taxon>
        <taxon>Spermatophyta</taxon>
        <taxon>Magnoliopsida</taxon>
        <taxon>eudicotyledons</taxon>
        <taxon>Gunneridae</taxon>
        <taxon>Pentapetalae</taxon>
        <taxon>rosids</taxon>
        <taxon>malvids</taxon>
        <taxon>Myrtales</taxon>
        <taxon>Lythraceae</taxon>
        <taxon>Punica</taxon>
    </lineage>
</organism>
<keyword evidence="2" id="KW-1185">Reference proteome</keyword>
<protein>
    <submittedName>
        <fullName evidence="1">Uncharacterized protein</fullName>
    </submittedName>
</protein>